<sequence>MMLSGRSAHGKPCRTLCSEAAKARRGGTTLDFFGSVFPLLSLKEPLHGAVVHHTEVLLLLPDLVLHLCDSRLEVRFRCGVVAFIGSHHSCEYDELLLAHARVLFDLGIQISDALTIRLAPVRDVAQPFFGEPLEPLEFLLGSENLRDLRPYRVFERSDQDLLAAARVRGAVTGTAIGGSIASLTVRAHRVVSAQPVDTVGHCWPSGSEAVTGVLLA</sequence>
<keyword evidence="2" id="KW-1185">Reference proteome</keyword>
<proteinExistence type="predicted"/>
<name>A0ABU7NRV5_9ACTN</name>
<evidence type="ECO:0000313" key="2">
    <source>
        <dbReference type="Proteomes" id="UP001307760"/>
    </source>
</evidence>
<gene>
    <name evidence="1" type="ORF">V2J85_19910</name>
</gene>
<organism evidence="1 2">
    <name type="scientific">Streptomyces bugieae</name>
    <dbReference type="NCBI Taxonomy" id="3098223"/>
    <lineage>
        <taxon>Bacteria</taxon>
        <taxon>Bacillati</taxon>
        <taxon>Actinomycetota</taxon>
        <taxon>Actinomycetes</taxon>
        <taxon>Kitasatosporales</taxon>
        <taxon>Streptomycetaceae</taxon>
        <taxon>Streptomyces</taxon>
    </lineage>
</organism>
<comment type="caution">
    <text evidence="1">The sequence shown here is derived from an EMBL/GenBank/DDBJ whole genome shotgun (WGS) entry which is preliminary data.</text>
</comment>
<dbReference type="EMBL" id="JAZBJP010000011">
    <property type="protein sequence ID" value="MEE4421598.1"/>
    <property type="molecule type" value="Genomic_DNA"/>
</dbReference>
<accession>A0ABU7NRV5</accession>
<dbReference type="RefSeq" id="WP_330822353.1">
    <property type="nucleotide sequence ID" value="NZ_JAZBJP010000011.1"/>
</dbReference>
<reference evidence="1 2" key="1">
    <citation type="submission" date="2023-12" db="EMBL/GenBank/DDBJ databases">
        <title>30 novel species of actinomycetes from the DSMZ collection.</title>
        <authorList>
            <person name="Nouioui I."/>
        </authorList>
    </citation>
    <scope>NUCLEOTIDE SEQUENCE [LARGE SCALE GENOMIC DNA]</scope>
    <source>
        <strain evidence="1 2">DSM 41528</strain>
    </source>
</reference>
<evidence type="ECO:0000313" key="1">
    <source>
        <dbReference type="EMBL" id="MEE4421598.1"/>
    </source>
</evidence>
<dbReference type="Proteomes" id="UP001307760">
    <property type="component" value="Unassembled WGS sequence"/>
</dbReference>
<protein>
    <submittedName>
        <fullName evidence="1">Uncharacterized protein</fullName>
    </submittedName>
</protein>